<dbReference type="InterPro" id="IPR005302">
    <property type="entry name" value="MoCF_Sase_C"/>
</dbReference>
<sequence length="217" mass="23749">MTPHVTSVNVGQPESVGFAGRFGRTAIRKHAVTGPVAVHALGVAGDRVANTKHHGGVHQAVYAFAQEDLGFWAGELGRPVEPGRFGENLTTLGIDVNEAVLGERWRVGTVLLEVCEVRIPCSVFKGWMGESGYDDRAWVKRFTAQARPGPYLRVLEEGTLQAGDEIVVEHRPDHGVTVSTMFRAFTTDRQLMPRLLDVPCLPPYIHEQARAYVAALV</sequence>
<dbReference type="RefSeq" id="WP_221026548.1">
    <property type="nucleotide sequence ID" value="NZ_JAIEZQ010000003.1"/>
</dbReference>
<dbReference type="Pfam" id="PF03473">
    <property type="entry name" value="MOSC"/>
    <property type="match status" value="1"/>
</dbReference>
<protein>
    <submittedName>
        <fullName evidence="2">MOSC domain-containing protein</fullName>
    </submittedName>
</protein>
<gene>
    <name evidence="2" type="ORF">K1X13_18180</name>
</gene>
<evidence type="ECO:0000313" key="2">
    <source>
        <dbReference type="EMBL" id="MBY9076763.1"/>
    </source>
</evidence>
<dbReference type="PROSITE" id="PS51340">
    <property type="entry name" value="MOSC"/>
    <property type="match status" value="1"/>
</dbReference>
<keyword evidence="3" id="KW-1185">Reference proteome</keyword>
<dbReference type="Proteomes" id="UP000754710">
    <property type="component" value="Unassembled WGS sequence"/>
</dbReference>
<reference evidence="2 3" key="1">
    <citation type="submission" date="2021-08" db="EMBL/GenBank/DDBJ databases">
        <title>Nocardioides bacterium WL0053 sp. nov., isolated from the sediment.</title>
        <authorList>
            <person name="Wang L."/>
            <person name="Zhang D."/>
            <person name="Zhang A."/>
        </authorList>
    </citation>
    <scope>NUCLEOTIDE SEQUENCE [LARGE SCALE GENOMIC DNA]</scope>
    <source>
        <strain evidence="2 3">WL0053</strain>
    </source>
</reference>
<comment type="caution">
    <text evidence="2">The sequence shown here is derived from an EMBL/GenBank/DDBJ whole genome shotgun (WGS) entry which is preliminary data.</text>
</comment>
<dbReference type="SUPFAM" id="SSF50800">
    <property type="entry name" value="PK beta-barrel domain-like"/>
    <property type="match status" value="1"/>
</dbReference>
<dbReference type="EMBL" id="JAIEZQ010000003">
    <property type="protein sequence ID" value="MBY9076763.1"/>
    <property type="molecule type" value="Genomic_DNA"/>
</dbReference>
<dbReference type="InterPro" id="IPR052353">
    <property type="entry name" value="Benzoxazolinone_Detox_Enz"/>
</dbReference>
<dbReference type="PANTHER" id="PTHR30212">
    <property type="entry name" value="PROTEIN YIIM"/>
    <property type="match status" value="1"/>
</dbReference>
<name>A0ABS7RRP5_9ACTN</name>
<accession>A0ABS7RRP5</accession>
<evidence type="ECO:0000259" key="1">
    <source>
        <dbReference type="PROSITE" id="PS51340"/>
    </source>
</evidence>
<feature type="domain" description="MOSC" evidence="1">
    <location>
        <begin position="30"/>
        <end position="169"/>
    </location>
</feature>
<organism evidence="2 3">
    <name type="scientific">Nocardioides jiangsuensis</name>
    <dbReference type="NCBI Taxonomy" id="2866161"/>
    <lineage>
        <taxon>Bacteria</taxon>
        <taxon>Bacillati</taxon>
        <taxon>Actinomycetota</taxon>
        <taxon>Actinomycetes</taxon>
        <taxon>Propionibacteriales</taxon>
        <taxon>Nocardioidaceae</taxon>
        <taxon>Nocardioides</taxon>
    </lineage>
</organism>
<dbReference type="Gene3D" id="2.40.33.20">
    <property type="entry name" value="PK beta-barrel domain-like"/>
    <property type="match status" value="1"/>
</dbReference>
<dbReference type="PANTHER" id="PTHR30212:SF2">
    <property type="entry name" value="PROTEIN YIIM"/>
    <property type="match status" value="1"/>
</dbReference>
<proteinExistence type="predicted"/>
<dbReference type="InterPro" id="IPR011037">
    <property type="entry name" value="Pyrv_Knase-like_insert_dom_sf"/>
</dbReference>
<evidence type="ECO:0000313" key="3">
    <source>
        <dbReference type="Proteomes" id="UP000754710"/>
    </source>
</evidence>